<comment type="caution">
    <text evidence="2">The sequence shown here is derived from an EMBL/GenBank/DDBJ whole genome shotgun (WGS) entry which is preliminary data.</text>
</comment>
<dbReference type="EMBL" id="PVEP01000005">
    <property type="protein sequence ID" value="PQV56304.1"/>
    <property type="molecule type" value="Genomic_DNA"/>
</dbReference>
<evidence type="ECO:0000313" key="3">
    <source>
        <dbReference type="Proteomes" id="UP000238338"/>
    </source>
</evidence>
<protein>
    <recommendedName>
        <fullName evidence="4">Secreted protein</fullName>
    </recommendedName>
</protein>
<sequence>MRKLVLMLIVVLGAAVSLGTGAVAVHHADGVPGVSAVATMAHDCPDCADGMGGADHGRCADGMMCGASAVLPVAPVLAQPVVRADLIVLVPPARLTGLVRTLDPPPPLL</sequence>
<gene>
    <name evidence="2" type="ORF">LX70_02570</name>
</gene>
<name>A0A2S8S698_9RHOB</name>
<keyword evidence="3" id="KW-1185">Reference proteome</keyword>
<evidence type="ECO:0008006" key="4">
    <source>
        <dbReference type="Google" id="ProtNLM"/>
    </source>
</evidence>
<proteinExistence type="predicted"/>
<accession>A0A2S8S698</accession>
<evidence type="ECO:0000313" key="2">
    <source>
        <dbReference type="EMBL" id="PQV56304.1"/>
    </source>
</evidence>
<feature type="chain" id="PRO_5015740046" description="Secreted protein" evidence="1">
    <location>
        <begin position="23"/>
        <end position="109"/>
    </location>
</feature>
<dbReference type="AlphaFoldDB" id="A0A2S8S698"/>
<dbReference type="Proteomes" id="UP000238338">
    <property type="component" value="Unassembled WGS sequence"/>
</dbReference>
<reference evidence="2 3" key="1">
    <citation type="submission" date="2018-02" db="EMBL/GenBank/DDBJ databases">
        <title>Genomic Encyclopedia of Archaeal and Bacterial Type Strains, Phase II (KMG-II): from individual species to whole genera.</title>
        <authorList>
            <person name="Goeker M."/>
        </authorList>
    </citation>
    <scope>NUCLEOTIDE SEQUENCE [LARGE SCALE GENOMIC DNA]</scope>
    <source>
        <strain evidence="2 3">DSM 18921</strain>
    </source>
</reference>
<feature type="signal peptide" evidence="1">
    <location>
        <begin position="1"/>
        <end position="22"/>
    </location>
</feature>
<organism evidence="2 3">
    <name type="scientific">Albidovulum denitrificans</name>
    <dbReference type="NCBI Taxonomy" id="404881"/>
    <lineage>
        <taxon>Bacteria</taxon>
        <taxon>Pseudomonadati</taxon>
        <taxon>Pseudomonadota</taxon>
        <taxon>Alphaproteobacteria</taxon>
        <taxon>Rhodobacterales</taxon>
        <taxon>Paracoccaceae</taxon>
        <taxon>Albidovulum</taxon>
    </lineage>
</organism>
<keyword evidence="1" id="KW-0732">Signal</keyword>
<dbReference type="RefSeq" id="WP_105515157.1">
    <property type="nucleotide sequence ID" value="NZ_PVEP01000005.1"/>
</dbReference>
<evidence type="ECO:0000256" key="1">
    <source>
        <dbReference type="SAM" id="SignalP"/>
    </source>
</evidence>